<keyword evidence="2" id="KW-1185">Reference proteome</keyword>
<sequence>MSMSDKNAALILDATDDAARALPGRNEQRATRIVFFMAGFATAAWAALVPFAKYNTGVSDGTLGLLLLCLGGGALVAMPLTGALTARFGCRRVMVVSVLIFCAILPLLAVTHDARLLALALLLFGMGIGTTDCAMNVQAIIVEKAAPRPLMSGFHGFYSVGGIAGAGAMSGMMSLGLSAPAASLVTTLIVVALLLVCVRGFLRYANPQEGPAFAVPHGIVLLLGGICFVVFLAEGAVLDWSAVFLTEYRGLPEARGGLGFACFAATMTLGRLTGDRIVARLGQQRVVFAGALLAATGLLLTVVSASWVLSLAGYALIGLGCANIVPVMFSAIGRQTAMPQVLAVPAVTTLGYMGVLAGPASIGGIAHHSSLTTAFVVVAVAMAGVALVSRLVKV</sequence>
<accession>A0ACC8SBJ0</accession>
<comment type="caution">
    <text evidence="1">The sequence shown here is derived from an EMBL/GenBank/DDBJ whole genome shotgun (WGS) entry which is preliminary data.</text>
</comment>
<evidence type="ECO:0000313" key="1">
    <source>
        <dbReference type="EMBL" id="OLR20831.1"/>
    </source>
</evidence>
<reference evidence="1" key="1">
    <citation type="submission" date="2016-10" db="EMBL/GenBank/DDBJ databases">
        <authorList>
            <person name="Wang S."/>
            <person name="Zhu B."/>
        </authorList>
    </citation>
    <scope>NUCLEOTIDE SEQUENCE</scope>
    <source>
        <strain evidence="1">JCM 8580</strain>
    </source>
</reference>
<organism evidence="1 2">
    <name type="scientific">Enterobacter kobei</name>
    <dbReference type="NCBI Taxonomy" id="208224"/>
    <lineage>
        <taxon>Bacteria</taxon>
        <taxon>Pseudomonadati</taxon>
        <taxon>Pseudomonadota</taxon>
        <taxon>Gammaproteobacteria</taxon>
        <taxon>Enterobacterales</taxon>
        <taxon>Enterobacteriaceae</taxon>
        <taxon>Enterobacter</taxon>
        <taxon>Enterobacter cloacae complex</taxon>
    </lineage>
</organism>
<dbReference type="Proteomes" id="UP000187000">
    <property type="component" value="Unassembled WGS sequence"/>
</dbReference>
<evidence type="ECO:0000313" key="2">
    <source>
        <dbReference type="Proteomes" id="UP000187000"/>
    </source>
</evidence>
<dbReference type="EMBL" id="MKXD01000002">
    <property type="protein sequence ID" value="OLR20831.1"/>
    <property type="molecule type" value="Genomic_DNA"/>
</dbReference>
<gene>
    <name evidence="1" type="ORF">BH713_09325</name>
</gene>
<protein>
    <submittedName>
        <fullName evidence="1">MFS transporter</fullName>
    </submittedName>
</protein>
<proteinExistence type="predicted"/>
<name>A0ACC8SBJ0_9ENTR</name>